<protein>
    <submittedName>
        <fullName evidence="1">Uncharacterized protein</fullName>
    </submittedName>
</protein>
<proteinExistence type="predicted"/>
<name>A0A239P175_9ACTN</name>
<accession>A0A239P175</accession>
<dbReference type="RefSeq" id="WP_089212981.1">
    <property type="nucleotide sequence ID" value="NZ_FZOD01000079.1"/>
</dbReference>
<gene>
    <name evidence="1" type="ORF">SAMN05216276_107920</name>
</gene>
<dbReference type="AlphaFoldDB" id="A0A239P175"/>
<dbReference type="Proteomes" id="UP000198282">
    <property type="component" value="Unassembled WGS sequence"/>
</dbReference>
<keyword evidence="2" id="KW-1185">Reference proteome</keyword>
<reference evidence="1 2" key="1">
    <citation type="submission" date="2017-06" db="EMBL/GenBank/DDBJ databases">
        <authorList>
            <person name="Kim H.J."/>
            <person name="Triplett B.A."/>
        </authorList>
    </citation>
    <scope>NUCLEOTIDE SEQUENCE [LARGE SCALE GENOMIC DNA]</scope>
    <source>
        <strain evidence="1 2">CGMCC 4.2132</strain>
    </source>
</reference>
<dbReference type="EMBL" id="FZOD01000079">
    <property type="protein sequence ID" value="SNT60760.1"/>
    <property type="molecule type" value="Genomic_DNA"/>
</dbReference>
<evidence type="ECO:0000313" key="1">
    <source>
        <dbReference type="EMBL" id="SNT60760.1"/>
    </source>
</evidence>
<evidence type="ECO:0000313" key="2">
    <source>
        <dbReference type="Proteomes" id="UP000198282"/>
    </source>
</evidence>
<sequence>MTPIVDPAADAGPDDVDPVAAVILVCTEYAAHMSLLADRLTGLELTREECEQVLAAVGYATTASTRLVKAVTPRLDPAEGA</sequence>
<organism evidence="1 2">
    <name type="scientific">Streptosporangium subroseum</name>
    <dbReference type="NCBI Taxonomy" id="106412"/>
    <lineage>
        <taxon>Bacteria</taxon>
        <taxon>Bacillati</taxon>
        <taxon>Actinomycetota</taxon>
        <taxon>Actinomycetes</taxon>
        <taxon>Streptosporangiales</taxon>
        <taxon>Streptosporangiaceae</taxon>
        <taxon>Streptosporangium</taxon>
    </lineage>
</organism>